<comment type="caution">
    <text evidence="3">The sequence shown here is derived from an EMBL/GenBank/DDBJ whole genome shotgun (WGS) entry which is preliminary data.</text>
</comment>
<protein>
    <recommendedName>
        <fullName evidence="2">ARG and Rhodanese-Phosphatase-superfamily-associated domain-containing protein</fullName>
    </recommendedName>
</protein>
<sequence length="326" mass="36410">MEYKNLVPAAFDLSPYRFGMPQQSGPMTVVPVFGLDRQTGFTGPMSGLKLSRVTGYGSMELANPGETGVAIVPLHMGYIQDQAQNHALCRSAFIAAGQKLLFEDACCVQAAQGGYLEGREQWFFILPVQLRDRALQLRGEPGYSKLWGDIAVLNQQFGLPDRGHLEQIITKQRSFLTQYQSRLELLPGQTGALFLINHKLAGIEIAPSAAYFAEMWMPLTCFCYGTAAMYLEQKTPPKTAEIAPLSARNLAELRQQLEESRTQLRQSVQNDLAQTPKEMFEITEEERFLEMRLHTASGENFAGQFVAEDGQVLYASIFAKPHYLNN</sequence>
<feature type="domain" description="ARG and Rhodanese-Phosphatase-superfamily-associated" evidence="2">
    <location>
        <begin position="16"/>
        <end position="318"/>
    </location>
</feature>
<accession>A0A7C3VPP7</accession>
<gene>
    <name evidence="3" type="ORF">ENR15_08590</name>
</gene>
<dbReference type="InterPro" id="IPR046699">
    <property type="entry name" value="ARPP-1"/>
</dbReference>
<evidence type="ECO:0000256" key="1">
    <source>
        <dbReference type="SAM" id="Coils"/>
    </source>
</evidence>
<proteinExistence type="predicted"/>
<organism evidence="3">
    <name type="scientific">Planktothricoides sp. SpSt-374</name>
    <dbReference type="NCBI Taxonomy" id="2282167"/>
    <lineage>
        <taxon>Bacteria</taxon>
        <taxon>Bacillati</taxon>
        <taxon>Cyanobacteriota</taxon>
        <taxon>Cyanophyceae</taxon>
        <taxon>Oscillatoriophycideae</taxon>
        <taxon>Oscillatoriales</taxon>
        <taxon>Oscillatoriaceae</taxon>
        <taxon>Planktothricoides</taxon>
    </lineage>
</organism>
<dbReference type="EMBL" id="DSPX01000083">
    <property type="protein sequence ID" value="HGG00691.1"/>
    <property type="molecule type" value="Genomic_DNA"/>
</dbReference>
<dbReference type="Pfam" id="PF20208">
    <property type="entry name" value="ARPP-1"/>
    <property type="match status" value="1"/>
</dbReference>
<name>A0A7C3VPP7_9CYAN</name>
<evidence type="ECO:0000259" key="2">
    <source>
        <dbReference type="Pfam" id="PF20208"/>
    </source>
</evidence>
<evidence type="ECO:0000313" key="3">
    <source>
        <dbReference type="EMBL" id="HGG00691.1"/>
    </source>
</evidence>
<feature type="coiled-coil region" evidence="1">
    <location>
        <begin position="247"/>
        <end position="274"/>
    </location>
</feature>
<reference evidence="3" key="1">
    <citation type="journal article" date="2020" name="mSystems">
        <title>Genome- and Community-Level Interaction Insights into Carbon Utilization and Element Cycling Functions of Hydrothermarchaeota in Hydrothermal Sediment.</title>
        <authorList>
            <person name="Zhou Z."/>
            <person name="Liu Y."/>
            <person name="Xu W."/>
            <person name="Pan J."/>
            <person name="Luo Z.H."/>
            <person name="Li M."/>
        </authorList>
    </citation>
    <scope>NUCLEOTIDE SEQUENCE [LARGE SCALE GENOMIC DNA]</scope>
    <source>
        <strain evidence="3">SpSt-374</strain>
    </source>
</reference>
<keyword evidence="1" id="KW-0175">Coiled coil</keyword>
<dbReference type="AlphaFoldDB" id="A0A7C3VPP7"/>